<keyword evidence="2" id="KW-1185">Reference proteome</keyword>
<dbReference type="OrthoDB" id="3156807at2759"/>
<dbReference type="AlphaFoldDB" id="A0A2R6NUH8"/>
<dbReference type="STRING" id="98765.A0A2R6NUH8"/>
<reference evidence="1 2" key="1">
    <citation type="submission" date="2018-02" db="EMBL/GenBank/DDBJ databases">
        <title>Genome sequence of the basidiomycete white-rot fungus Phlebia centrifuga.</title>
        <authorList>
            <person name="Granchi Z."/>
            <person name="Peng M."/>
            <person name="de Vries R.P."/>
            <person name="Hilden K."/>
            <person name="Makela M.R."/>
            <person name="Grigoriev I."/>
            <person name="Riley R."/>
        </authorList>
    </citation>
    <scope>NUCLEOTIDE SEQUENCE [LARGE SCALE GENOMIC DNA]</scope>
    <source>
        <strain evidence="1 2">FBCC195</strain>
    </source>
</reference>
<sequence length="280" mass="31720">MIQCPGFVSIVQTRKDDFVPETTPGSVSKVTWQVTSADTLVSSRESDISPLVFSVMPKLQHERHTEGKLERFSKISFGFARKVAFKTVGGANAAVWIRYPAHDTDETKAARRIQAFFIDIRRRQRHAIIPALASLRASYFQLCLKLSRSRTWESTVDRVVFLSLWPHALACLEAMRMQFQLMKDRASNRLQHASHQDLEELGANTAKIHELLRNTTRLQDILQPGASSLEDPHAELQSHLHAIQALVETLPRSIGSDIEDEWSLVKKGLKQPAKILRGHR</sequence>
<accession>A0A2R6NUH8</accession>
<evidence type="ECO:0000313" key="1">
    <source>
        <dbReference type="EMBL" id="PSR76849.1"/>
    </source>
</evidence>
<protein>
    <submittedName>
        <fullName evidence="1">Uncharacterized protein</fullName>
    </submittedName>
</protein>
<proteinExistence type="predicted"/>
<gene>
    <name evidence="1" type="ORF">PHLCEN_2v8163</name>
</gene>
<name>A0A2R6NUH8_9APHY</name>
<dbReference type="Proteomes" id="UP000186601">
    <property type="component" value="Unassembled WGS sequence"/>
</dbReference>
<organism evidence="1 2">
    <name type="scientific">Hermanssonia centrifuga</name>
    <dbReference type="NCBI Taxonomy" id="98765"/>
    <lineage>
        <taxon>Eukaryota</taxon>
        <taxon>Fungi</taxon>
        <taxon>Dikarya</taxon>
        <taxon>Basidiomycota</taxon>
        <taxon>Agaricomycotina</taxon>
        <taxon>Agaricomycetes</taxon>
        <taxon>Polyporales</taxon>
        <taxon>Meruliaceae</taxon>
        <taxon>Hermanssonia</taxon>
    </lineage>
</organism>
<evidence type="ECO:0000313" key="2">
    <source>
        <dbReference type="Proteomes" id="UP000186601"/>
    </source>
</evidence>
<dbReference type="EMBL" id="MLYV02000833">
    <property type="protein sequence ID" value="PSR76849.1"/>
    <property type="molecule type" value="Genomic_DNA"/>
</dbReference>
<comment type="caution">
    <text evidence="1">The sequence shown here is derived from an EMBL/GenBank/DDBJ whole genome shotgun (WGS) entry which is preliminary data.</text>
</comment>